<dbReference type="Proteomes" id="UP000286104">
    <property type="component" value="Unassembled WGS sequence"/>
</dbReference>
<dbReference type="RefSeq" id="WP_012744082.1">
    <property type="nucleotide sequence ID" value="NZ_CP092643.1"/>
</dbReference>
<evidence type="ECO:0000313" key="11">
    <source>
        <dbReference type="EMBL" id="RGR50928.1"/>
    </source>
</evidence>
<dbReference type="EMBL" id="QRKN01000038">
    <property type="protein sequence ID" value="RHI15817.1"/>
    <property type="molecule type" value="Genomic_DNA"/>
</dbReference>
<dbReference type="Proteomes" id="UP000283765">
    <property type="component" value="Unassembled WGS sequence"/>
</dbReference>
<accession>A0A173VUD3</accession>
<evidence type="ECO:0000313" key="36">
    <source>
        <dbReference type="Proteomes" id="UP000286341"/>
    </source>
</evidence>
<reference evidence="6" key="4">
    <citation type="journal article" date="2020" name="Cell Host Microbe">
        <title>Functional and Genomic Variation between Human-Derived Isolates of Lachnospiraceae Reveals Inter- and Intra-Species Diversity.</title>
        <authorList>
            <person name="Sorbara M.T."/>
            <person name="Littmann E.R."/>
            <person name="Fontana E."/>
            <person name="Moody T.U."/>
            <person name="Kohout C.E."/>
            <person name="Gjonbalaj M."/>
            <person name="Eaton V."/>
            <person name="Seok R."/>
            <person name="Leiner I.M."/>
            <person name="Pamer E.G."/>
        </authorList>
    </citation>
    <scope>NUCLEOTIDE SEQUENCE</scope>
    <source>
        <strain evidence="6">MSK.17.79</strain>
    </source>
</reference>
<evidence type="ECO:0000313" key="34">
    <source>
        <dbReference type="Proteomes" id="UP000286104"/>
    </source>
</evidence>
<evidence type="ECO:0000313" key="9">
    <source>
        <dbReference type="EMBL" id="RGM64996.1"/>
    </source>
</evidence>
<dbReference type="Proteomes" id="UP000479563">
    <property type="component" value="Unassembled WGS sequence"/>
</dbReference>
<evidence type="ECO:0000313" key="29">
    <source>
        <dbReference type="Proteomes" id="UP000283765"/>
    </source>
</evidence>
<reference evidence="3" key="7">
    <citation type="submission" date="2021-10" db="EMBL/GenBank/DDBJ databases">
        <title>Collection of gut derived symbiotic bacterial strains cultured from healthy donors.</title>
        <authorList>
            <person name="Lin H."/>
            <person name="Littmann E."/>
            <person name="Kohout C."/>
            <person name="Pamer E.G."/>
        </authorList>
    </citation>
    <scope>NUCLEOTIDE SEQUENCE</scope>
    <source>
        <strain evidence="3">DFI.7.28A</strain>
    </source>
</reference>
<dbReference type="Proteomes" id="UP000285865">
    <property type="component" value="Unassembled WGS sequence"/>
</dbReference>
<evidence type="ECO:0000313" key="6">
    <source>
        <dbReference type="EMBL" id="NSC28650.1"/>
    </source>
</evidence>
<evidence type="ECO:0000313" key="21">
    <source>
        <dbReference type="EMBL" id="RHI15817.1"/>
    </source>
</evidence>
<evidence type="ECO:0000313" key="19">
    <source>
        <dbReference type="EMBL" id="RHD89121.1"/>
    </source>
</evidence>
<dbReference type="EMBL" id="QRXG01000056">
    <property type="protein sequence ID" value="RGT76600.1"/>
    <property type="molecule type" value="Genomic_DNA"/>
</dbReference>
<evidence type="ECO:0000313" key="32">
    <source>
        <dbReference type="Proteomes" id="UP000285290"/>
    </source>
</evidence>
<evidence type="ECO:0000313" key="14">
    <source>
        <dbReference type="EMBL" id="RGW33708.1"/>
    </source>
</evidence>
<dbReference type="Proteomes" id="UP000286581">
    <property type="component" value="Unassembled WGS sequence"/>
</dbReference>
<feature type="compositionally biased region" description="Polar residues" evidence="1">
    <location>
        <begin position="12"/>
        <end position="22"/>
    </location>
</feature>
<evidence type="ECO:0000313" key="31">
    <source>
        <dbReference type="Proteomes" id="UP000284835"/>
    </source>
</evidence>
<evidence type="ECO:0000313" key="27">
    <source>
        <dbReference type="Proteomes" id="UP000266066"/>
    </source>
</evidence>
<dbReference type="EMBL" id="JAJFBX010000023">
    <property type="protein sequence ID" value="MCC2748000.1"/>
    <property type="molecule type" value="Genomic_DNA"/>
</dbReference>
<evidence type="ECO:0000313" key="8">
    <source>
        <dbReference type="EMBL" id="RGM50785.1"/>
    </source>
</evidence>
<dbReference type="EMBL" id="QSJS01000048">
    <property type="protein sequence ID" value="RHD89121.1"/>
    <property type="molecule type" value="Genomic_DNA"/>
</dbReference>
<dbReference type="EMBL" id="QRXR01000064">
    <property type="protein sequence ID" value="RGU17793.1"/>
    <property type="molecule type" value="Genomic_DNA"/>
</dbReference>
<evidence type="ECO:0000313" key="16">
    <source>
        <dbReference type="EMBL" id="RHA08246.1"/>
    </source>
</evidence>
<dbReference type="EMBL" id="WKQP01000055">
    <property type="protein sequence ID" value="MSC61677.1"/>
    <property type="molecule type" value="Genomic_DNA"/>
</dbReference>
<evidence type="ECO:0000313" key="12">
    <source>
        <dbReference type="EMBL" id="RGT76600.1"/>
    </source>
</evidence>
<dbReference type="EMBL" id="QSFB01000047">
    <property type="protein sequence ID" value="RHA08246.1"/>
    <property type="molecule type" value="Genomic_DNA"/>
</dbReference>
<evidence type="ECO:0000313" key="5">
    <source>
        <dbReference type="EMBL" id="MSC61677.1"/>
    </source>
</evidence>
<dbReference type="Proteomes" id="UP000095673">
    <property type="component" value="Unassembled WGS sequence"/>
</dbReference>
<evidence type="ECO:0000313" key="7">
    <source>
        <dbReference type="EMBL" id="RGK37887.1"/>
    </source>
</evidence>
<dbReference type="Proteomes" id="UP000286341">
    <property type="component" value="Unassembled WGS sequence"/>
</dbReference>
<evidence type="ECO:0000313" key="13">
    <source>
        <dbReference type="EMBL" id="RGU17793.1"/>
    </source>
</evidence>
<dbReference type="Proteomes" id="UP000284835">
    <property type="component" value="Unassembled WGS sequence"/>
</dbReference>
<dbReference type="Proteomes" id="UP000260970">
    <property type="component" value="Unassembled WGS sequence"/>
</dbReference>
<reference evidence="5 38" key="3">
    <citation type="journal article" date="2019" name="Nat. Med.">
        <title>A library of human gut bacterial isolates paired with longitudinal multiomics data enables mechanistic microbiome research.</title>
        <authorList>
            <person name="Poyet M."/>
            <person name="Groussin M."/>
            <person name="Gibbons S.M."/>
            <person name="Avila-Pacheco J."/>
            <person name="Jiang X."/>
            <person name="Kearney S.M."/>
            <person name="Perrotta A.R."/>
            <person name="Berdy B."/>
            <person name="Zhao S."/>
            <person name="Lieberman T.D."/>
            <person name="Swanson P.K."/>
            <person name="Smith M."/>
            <person name="Roesemann S."/>
            <person name="Alexander J.E."/>
            <person name="Rich S.A."/>
            <person name="Livny J."/>
            <person name="Vlamakis H."/>
            <person name="Clish C."/>
            <person name="Bullock K."/>
            <person name="Deik A."/>
            <person name="Scott J."/>
            <person name="Pierce K.A."/>
            <person name="Xavier R.J."/>
            <person name="Alm E.J."/>
        </authorList>
    </citation>
    <scope>NUCLEOTIDE SEQUENCE [LARGE SCALE GENOMIC DNA]</scope>
    <source>
        <strain evidence="5 38">BIOML-A11</strain>
    </source>
</reference>
<dbReference type="EMBL" id="QSHU01000051">
    <property type="protein sequence ID" value="RHC33838.1"/>
    <property type="molecule type" value="Genomic_DNA"/>
</dbReference>
<dbReference type="Proteomes" id="UP000260717">
    <property type="component" value="Unassembled WGS sequence"/>
</dbReference>
<evidence type="ECO:0000313" key="15">
    <source>
        <dbReference type="EMBL" id="RGW85584.1"/>
    </source>
</evidence>
<dbReference type="EMBL" id="QSUG01000008">
    <property type="protein sequence ID" value="RGN22734.1"/>
    <property type="molecule type" value="Genomic_DNA"/>
</dbReference>
<proteinExistence type="predicted"/>
<dbReference type="Proteomes" id="UP000284296">
    <property type="component" value="Unassembled WGS sequence"/>
</dbReference>
<dbReference type="Proteomes" id="UP000266066">
    <property type="component" value="Unassembled WGS sequence"/>
</dbReference>
<dbReference type="Proteomes" id="UP000283683">
    <property type="component" value="Unassembled WGS sequence"/>
</dbReference>
<gene>
    <name evidence="21" type="ORF">DW172_16890</name>
    <name evidence="20" type="ORF">DW753_14595</name>
    <name evidence="19" type="ORF">DW775_15885</name>
    <name evidence="18" type="ORF">DW848_16620</name>
    <name evidence="17" type="ORF">DW912_16155</name>
    <name evidence="16" type="ORF">DW948_15640</name>
    <name evidence="15" type="ORF">DWV45_12915</name>
    <name evidence="14" type="ORF">DWV78_16165</name>
    <name evidence="13" type="ORF">DWW89_17115</name>
    <name evidence="12" type="ORF">DWX06_16270</name>
    <name evidence="11" type="ORF">DWY38_16645</name>
    <name evidence="10" type="ORF">DXB72_09315</name>
    <name evidence="9" type="ORF">DXB99_19310</name>
    <name evidence="8" type="ORF">DXC13_06620</name>
    <name evidence="7" type="ORF">DXD13_16210</name>
    <name evidence="2" type="ORF">ERS852580_03534</name>
    <name evidence="6" type="ORF">G4319_15275</name>
    <name evidence="5" type="ORF">GKE07_16165</name>
    <name evidence="3" type="ORF">LIZ82_16240</name>
    <name evidence="4" type="ORF">LK487_13350</name>
</gene>
<dbReference type="Proteomes" id="UP000261052">
    <property type="component" value="Unassembled WGS sequence"/>
</dbReference>
<evidence type="ECO:0000313" key="22">
    <source>
        <dbReference type="Proteomes" id="UP000095673"/>
    </source>
</evidence>
<evidence type="ECO:0000313" key="10">
    <source>
        <dbReference type="EMBL" id="RGN22734.1"/>
    </source>
</evidence>
<evidence type="ECO:0000313" key="24">
    <source>
        <dbReference type="Proteomes" id="UP000260758"/>
    </source>
</evidence>
<dbReference type="Proteomes" id="UP001193670">
    <property type="component" value="Unassembled WGS sequence"/>
</dbReference>
<dbReference type="EMBL" id="QSQP01000049">
    <property type="protein sequence ID" value="RGK37887.1"/>
    <property type="molecule type" value="Genomic_DNA"/>
</dbReference>
<dbReference type="EMBL" id="JAAILW010000060">
    <property type="protein sequence ID" value="NSC28650.1"/>
    <property type="molecule type" value="Genomic_DNA"/>
</dbReference>
<reference evidence="2 22" key="1">
    <citation type="submission" date="2015-09" db="EMBL/GenBank/DDBJ databases">
        <authorList>
            <consortium name="Pathogen Informatics"/>
        </authorList>
    </citation>
    <scope>NUCLEOTIDE SEQUENCE [LARGE SCALE GENOMIC DNA]</scope>
    <source>
        <strain evidence="2 22">2789STDY5834968</strain>
    </source>
</reference>
<evidence type="ECO:0000313" key="2">
    <source>
        <dbReference type="EMBL" id="CUN30370.1"/>
    </source>
</evidence>
<evidence type="ECO:0000313" key="33">
    <source>
        <dbReference type="Proteomes" id="UP000285865"/>
    </source>
</evidence>
<reference evidence="23 24" key="2">
    <citation type="submission" date="2018-08" db="EMBL/GenBank/DDBJ databases">
        <title>A genome reference for cultivated species of the human gut microbiota.</title>
        <authorList>
            <person name="Zou Y."/>
            <person name="Xue W."/>
            <person name="Luo G."/>
        </authorList>
    </citation>
    <scope>NUCLEOTIDE SEQUENCE [LARGE SCALE GENOMIC DNA]</scope>
    <source>
        <strain evidence="15 28">AF06-19</strain>
        <strain evidence="14 37">AF12-8</strain>
        <strain evidence="13 29">AF17-27</strain>
        <strain evidence="12 30">AF18-16LB</strain>
        <strain evidence="11 27">AF25-15</strain>
        <strain evidence="21 33">AM16-11</strain>
        <strain evidence="20 32">AM29-10</strain>
        <strain evidence="19 31">AM30-13AC</strain>
        <strain evidence="18 34">AM36-3AA</strain>
        <strain evidence="17 35">AM42-17AT</strain>
        <strain evidence="16 36">AM44-1AT</strain>
        <strain evidence="10 25">OM05-6AA</strain>
        <strain evidence="9 24">OM07-13</strain>
        <strain evidence="8 23">OM08-12AT</strain>
        <strain evidence="7 26">TF11-15AC</strain>
    </source>
</reference>
<dbReference type="Proteomes" id="UP000285290">
    <property type="component" value="Unassembled WGS sequence"/>
</dbReference>
<dbReference type="Proteomes" id="UP001197741">
    <property type="component" value="Unassembled WGS sequence"/>
</dbReference>
<reference evidence="6" key="5">
    <citation type="submission" date="2020-02" db="EMBL/GenBank/DDBJ databases">
        <authorList>
            <person name="Littmann E."/>
            <person name="Sorbara M."/>
        </authorList>
    </citation>
    <scope>NUCLEOTIDE SEQUENCE</scope>
    <source>
        <strain evidence="6">MSK.17.79</strain>
    </source>
</reference>
<dbReference type="Proteomes" id="UP000260758">
    <property type="component" value="Unassembled WGS sequence"/>
</dbReference>
<evidence type="ECO:0000313" key="37">
    <source>
        <dbReference type="Proteomes" id="UP000286581"/>
    </source>
</evidence>
<protein>
    <submittedName>
        <fullName evidence="2">Uncharacterized protein</fullName>
    </submittedName>
</protein>
<evidence type="ECO:0000313" key="3">
    <source>
        <dbReference type="EMBL" id="MCB6962420.1"/>
    </source>
</evidence>
<dbReference type="EMBL" id="QSTI01000007">
    <property type="protein sequence ID" value="RGM50785.1"/>
    <property type="molecule type" value="Genomic_DNA"/>
</dbReference>
<dbReference type="Proteomes" id="UP001197847">
    <property type="component" value="Unassembled WGS sequence"/>
</dbReference>
<evidence type="ECO:0000313" key="4">
    <source>
        <dbReference type="EMBL" id="MCC2748000.1"/>
    </source>
</evidence>
<dbReference type="EMBL" id="CYXM01000035">
    <property type="protein sequence ID" value="CUN30370.1"/>
    <property type="molecule type" value="Genomic_DNA"/>
</dbReference>
<evidence type="ECO:0000256" key="1">
    <source>
        <dbReference type="SAM" id="MobiDB-lite"/>
    </source>
</evidence>
<evidence type="ECO:0000313" key="20">
    <source>
        <dbReference type="EMBL" id="RHE30167.1"/>
    </source>
</evidence>
<dbReference type="EMBL" id="JAJCJQ010000058">
    <property type="protein sequence ID" value="MCB6962420.1"/>
    <property type="molecule type" value="Genomic_DNA"/>
</dbReference>
<dbReference type="EMBL" id="QRUJ01000051">
    <property type="protein sequence ID" value="RGR50928.1"/>
    <property type="molecule type" value="Genomic_DNA"/>
</dbReference>
<dbReference type="AlphaFoldDB" id="A0A173VUD3"/>
<dbReference type="EMBL" id="QSFZ01000032">
    <property type="protein sequence ID" value="RHA87757.1"/>
    <property type="molecule type" value="Genomic_DNA"/>
</dbReference>
<evidence type="ECO:0000313" key="18">
    <source>
        <dbReference type="EMBL" id="RHC33838.1"/>
    </source>
</evidence>
<evidence type="ECO:0000313" key="25">
    <source>
        <dbReference type="Proteomes" id="UP000260970"/>
    </source>
</evidence>
<dbReference type="EMBL" id="QSAZ01000015">
    <property type="protein sequence ID" value="RGW85584.1"/>
    <property type="molecule type" value="Genomic_DNA"/>
</dbReference>
<evidence type="ECO:0000313" key="17">
    <source>
        <dbReference type="EMBL" id="RHA87757.1"/>
    </source>
</evidence>
<dbReference type="EMBL" id="QSTP01000049">
    <property type="protein sequence ID" value="RGM64996.1"/>
    <property type="molecule type" value="Genomic_DNA"/>
</dbReference>
<organism evidence="2 22">
    <name type="scientific">Agathobacter rectalis</name>
    <dbReference type="NCBI Taxonomy" id="39491"/>
    <lineage>
        <taxon>Bacteria</taxon>
        <taxon>Bacillati</taxon>
        <taxon>Bacillota</taxon>
        <taxon>Clostridia</taxon>
        <taxon>Lachnospirales</taxon>
        <taxon>Lachnospiraceae</taxon>
        <taxon>Agathobacter</taxon>
    </lineage>
</organism>
<dbReference type="EMBL" id="QSKC01000032">
    <property type="protein sequence ID" value="RHE30167.1"/>
    <property type="molecule type" value="Genomic_DNA"/>
</dbReference>
<evidence type="ECO:0000313" key="35">
    <source>
        <dbReference type="Proteomes" id="UP000286220"/>
    </source>
</evidence>
<evidence type="ECO:0000313" key="23">
    <source>
        <dbReference type="Proteomes" id="UP000260717"/>
    </source>
</evidence>
<name>A0A173VUD3_9FIRM</name>
<sequence>MGRISDDLLLNPKTNTNGANNLTEWRNFDGTRHSEKLNQITLADMELIPNTAYVYFEFSGTSNVGGNELKVIRNVHVPLK</sequence>
<evidence type="ECO:0000313" key="26">
    <source>
        <dbReference type="Proteomes" id="UP000261052"/>
    </source>
</evidence>
<reference evidence="4" key="6">
    <citation type="submission" date="2021-10" db="EMBL/GenBank/DDBJ databases">
        <title>Collection of gut derived symbiotic bacterial strains cultured from healthy donors.</title>
        <authorList>
            <person name="Lin H."/>
            <person name="Littmann E."/>
            <person name="Claire K."/>
            <person name="Pamer E."/>
        </authorList>
    </citation>
    <scope>NUCLEOTIDE SEQUENCE</scope>
    <source>
        <strain evidence="4">MSK.22.92</strain>
    </source>
</reference>
<evidence type="ECO:0000313" key="28">
    <source>
        <dbReference type="Proteomes" id="UP000283683"/>
    </source>
</evidence>
<evidence type="ECO:0000313" key="38">
    <source>
        <dbReference type="Proteomes" id="UP000479563"/>
    </source>
</evidence>
<dbReference type="GeneID" id="86989983"/>
<dbReference type="EMBL" id="QSAE01000113">
    <property type="protein sequence ID" value="RGW33708.1"/>
    <property type="molecule type" value="Genomic_DNA"/>
</dbReference>
<feature type="region of interest" description="Disordered" evidence="1">
    <location>
        <begin position="1"/>
        <end position="22"/>
    </location>
</feature>
<evidence type="ECO:0000313" key="30">
    <source>
        <dbReference type="Proteomes" id="UP000284296"/>
    </source>
</evidence>
<dbReference type="Proteomes" id="UP000286220">
    <property type="component" value="Unassembled WGS sequence"/>
</dbReference>